<accession>A0A3B0X9R9</accession>
<gene>
    <name evidence="1" type="ORF">MNBD_GAMMA09-728</name>
</gene>
<dbReference type="EMBL" id="UOFI01000010">
    <property type="protein sequence ID" value="VAW61340.1"/>
    <property type="molecule type" value="Genomic_DNA"/>
</dbReference>
<protein>
    <submittedName>
        <fullName evidence="1">Uncharacterized protein</fullName>
    </submittedName>
</protein>
<reference evidence="1" key="1">
    <citation type="submission" date="2018-06" db="EMBL/GenBank/DDBJ databases">
        <authorList>
            <person name="Zhirakovskaya E."/>
        </authorList>
    </citation>
    <scope>NUCLEOTIDE SEQUENCE</scope>
</reference>
<name>A0A3B0X9R9_9ZZZZ</name>
<dbReference type="AlphaFoldDB" id="A0A3B0X9R9"/>
<proteinExistence type="predicted"/>
<organism evidence="1">
    <name type="scientific">hydrothermal vent metagenome</name>
    <dbReference type="NCBI Taxonomy" id="652676"/>
    <lineage>
        <taxon>unclassified sequences</taxon>
        <taxon>metagenomes</taxon>
        <taxon>ecological metagenomes</taxon>
    </lineage>
</organism>
<sequence length="165" mass="18192">MSDNQDKIIFSNAVNLHVFIFMTDFFSMFSEFAGAFESAAVKLGSALSGQETEKKEQTLAGFFTDEMETMGADVIKQLGDVDYVGLYLEQAKSTTDFTQVKALVDKIAPMLPTLAPLNETLPNNTLLAYTAVCKTESAEKEAIDEFLGHFKTIFDKMQADADAEK</sequence>
<evidence type="ECO:0000313" key="1">
    <source>
        <dbReference type="EMBL" id="VAW61340.1"/>
    </source>
</evidence>